<name>A0AAN7KEC4_TRANT</name>
<comment type="similarity">
    <text evidence="1">Belongs to the LOR family.</text>
</comment>
<proteinExistence type="inferred from homology"/>
<evidence type="ECO:0000313" key="2">
    <source>
        <dbReference type="EMBL" id="KAK4767458.1"/>
    </source>
</evidence>
<evidence type="ECO:0008006" key="4">
    <source>
        <dbReference type="Google" id="ProtNLM"/>
    </source>
</evidence>
<dbReference type="InterPro" id="IPR038595">
    <property type="entry name" value="LOR_sf"/>
</dbReference>
<gene>
    <name evidence="2" type="ORF">SAY86_015208</name>
</gene>
<dbReference type="Pfam" id="PF04525">
    <property type="entry name" value="LOR"/>
    <property type="match status" value="1"/>
</dbReference>
<dbReference type="Gene3D" id="2.40.160.200">
    <property type="entry name" value="LURP1-related"/>
    <property type="match status" value="1"/>
</dbReference>
<accession>A0AAN7KEC4</accession>
<evidence type="ECO:0000313" key="3">
    <source>
        <dbReference type="Proteomes" id="UP001346149"/>
    </source>
</evidence>
<dbReference type="Proteomes" id="UP001346149">
    <property type="component" value="Unassembled WGS sequence"/>
</dbReference>
<protein>
    <recommendedName>
        <fullName evidence="4">Protein LURP-one-related 5-like</fullName>
    </recommendedName>
</protein>
<dbReference type="EMBL" id="JAXQNO010000022">
    <property type="protein sequence ID" value="KAK4767458.1"/>
    <property type="molecule type" value="Genomic_DNA"/>
</dbReference>
<dbReference type="InterPro" id="IPR007612">
    <property type="entry name" value="LOR"/>
</dbReference>
<comment type="caution">
    <text evidence="2">The sequence shown here is derived from an EMBL/GenBank/DDBJ whole genome shotgun (WGS) entry which is preliminary data.</text>
</comment>
<evidence type="ECO:0000256" key="1">
    <source>
        <dbReference type="ARBA" id="ARBA00005437"/>
    </source>
</evidence>
<reference evidence="2 3" key="1">
    <citation type="journal article" date="2023" name="Hortic Res">
        <title>Pangenome of water caltrop reveals structural variations and asymmetric subgenome divergence after allopolyploidization.</title>
        <authorList>
            <person name="Zhang X."/>
            <person name="Chen Y."/>
            <person name="Wang L."/>
            <person name="Yuan Y."/>
            <person name="Fang M."/>
            <person name="Shi L."/>
            <person name="Lu R."/>
            <person name="Comes H.P."/>
            <person name="Ma Y."/>
            <person name="Chen Y."/>
            <person name="Huang G."/>
            <person name="Zhou Y."/>
            <person name="Zheng Z."/>
            <person name="Qiu Y."/>
        </authorList>
    </citation>
    <scope>NUCLEOTIDE SEQUENCE [LARGE SCALE GENOMIC DNA]</scope>
    <source>
        <strain evidence="2">F231</strain>
    </source>
</reference>
<keyword evidence="3" id="KW-1185">Reference proteome</keyword>
<dbReference type="PANTHER" id="PTHR31087:SF95">
    <property type="entry name" value="EXPRESSED PROTEIN"/>
    <property type="match status" value="1"/>
</dbReference>
<dbReference type="AlphaFoldDB" id="A0AAN7KEC4"/>
<dbReference type="SUPFAM" id="SSF54518">
    <property type="entry name" value="Tubby C-terminal domain-like"/>
    <property type="match status" value="1"/>
</dbReference>
<organism evidence="2 3">
    <name type="scientific">Trapa natans</name>
    <name type="common">Water chestnut</name>
    <dbReference type="NCBI Taxonomy" id="22666"/>
    <lineage>
        <taxon>Eukaryota</taxon>
        <taxon>Viridiplantae</taxon>
        <taxon>Streptophyta</taxon>
        <taxon>Embryophyta</taxon>
        <taxon>Tracheophyta</taxon>
        <taxon>Spermatophyta</taxon>
        <taxon>Magnoliopsida</taxon>
        <taxon>eudicotyledons</taxon>
        <taxon>Gunneridae</taxon>
        <taxon>Pentapetalae</taxon>
        <taxon>rosids</taxon>
        <taxon>malvids</taxon>
        <taxon>Myrtales</taxon>
        <taxon>Lythraceae</taxon>
        <taxon>Trapa</taxon>
    </lineage>
</organism>
<sequence length="244" mass="26885">MSRIHPASSANSGTKTLLAEKASVVGHEGVNPSLNELTVWKRSSMTFQGTDGFTVFDRSGRLAFRVENYSRTMSSFGEGGGLVLMDGAGNALLTLKPQQMWSIRGQWNAYTEESYGCCSSRSGEIPAKLRLFLMRRSPRRLFSSSEVEAEVVLCGDAACRSRCRAPDFTIEGSFERRSCCIRSSSGEIVAKIYRKRVKNGGGIVLENDVFSLAIKPGFDAKMVMGFVVVLDRIRRKSYGPILCH</sequence>
<dbReference type="PANTHER" id="PTHR31087">
    <property type="match status" value="1"/>
</dbReference>
<dbReference type="InterPro" id="IPR025659">
    <property type="entry name" value="Tubby-like_C"/>
</dbReference>